<dbReference type="Pfam" id="PF21321">
    <property type="entry name" value="HTH_66"/>
    <property type="match status" value="1"/>
</dbReference>
<protein>
    <recommendedName>
        <fullName evidence="1">Putative antitoxin VapB45-like DNA-binding HTH domain-containing protein</fullName>
    </recommendedName>
</protein>
<accession>A0ABT7B7Y5</accession>
<dbReference type="Proteomes" id="UP001235849">
    <property type="component" value="Unassembled WGS sequence"/>
</dbReference>
<gene>
    <name evidence="2" type="ORF">PMG25_14370</name>
</gene>
<comment type="caution">
    <text evidence="2">The sequence shown here is derived from an EMBL/GenBank/DDBJ whole genome shotgun (WGS) entry which is preliminary data.</text>
</comment>
<dbReference type="EMBL" id="JAQOSO010000080">
    <property type="protein sequence ID" value="MDJ1175278.1"/>
    <property type="molecule type" value="Genomic_DNA"/>
</dbReference>
<evidence type="ECO:0000313" key="2">
    <source>
        <dbReference type="EMBL" id="MDJ1175278.1"/>
    </source>
</evidence>
<evidence type="ECO:0000313" key="3">
    <source>
        <dbReference type="Proteomes" id="UP001235849"/>
    </source>
</evidence>
<reference evidence="2 3" key="1">
    <citation type="submission" date="2023-01" db="EMBL/GenBank/DDBJ databases">
        <title>Novel diversity within Roseofilum (Cyanobacteria; Desertifilaceae) from marine benthic mats with descriptions of four novel species.</title>
        <authorList>
            <person name="Wang Y."/>
            <person name="Berthold D.E."/>
            <person name="Hu J."/>
            <person name="Lefler F.W."/>
            <person name="Laughinghouse H.D. IV."/>
        </authorList>
    </citation>
    <scope>NUCLEOTIDE SEQUENCE [LARGE SCALE GENOMIC DNA]</scope>
    <source>
        <strain evidence="2 3">BLCC-M114</strain>
    </source>
</reference>
<evidence type="ECO:0000259" key="1">
    <source>
        <dbReference type="Pfam" id="PF21321"/>
    </source>
</evidence>
<keyword evidence="3" id="KW-1185">Reference proteome</keyword>
<name>A0ABT7B7Y5_9CYAN</name>
<sequence>MTLNSQPLPKIDIYGGKDPRNIPNYSIGDAARYLKIPSSTIRSWVAAYTYKVKKAVLEGRGFKPNFSW</sequence>
<dbReference type="InterPro" id="IPR048708">
    <property type="entry name" value="VapB45-like_HTH"/>
</dbReference>
<dbReference type="RefSeq" id="WP_283767584.1">
    <property type="nucleotide sequence ID" value="NZ_JAQOSO010000080.1"/>
</dbReference>
<proteinExistence type="predicted"/>
<organism evidence="2 3">
    <name type="scientific">Roseofilum capinflatum BLCC-M114</name>
    <dbReference type="NCBI Taxonomy" id="3022440"/>
    <lineage>
        <taxon>Bacteria</taxon>
        <taxon>Bacillati</taxon>
        <taxon>Cyanobacteriota</taxon>
        <taxon>Cyanophyceae</taxon>
        <taxon>Desertifilales</taxon>
        <taxon>Desertifilaceae</taxon>
        <taxon>Roseofilum</taxon>
        <taxon>Roseofilum capinflatum</taxon>
    </lineage>
</organism>
<feature type="domain" description="Putative antitoxin VapB45-like DNA-binding HTH" evidence="1">
    <location>
        <begin position="23"/>
        <end position="59"/>
    </location>
</feature>